<dbReference type="Pfam" id="PF01498">
    <property type="entry name" value="HTH_Tnp_Tc3_2"/>
    <property type="match status" value="1"/>
</dbReference>
<dbReference type="GO" id="GO:0015074">
    <property type="term" value="P:DNA integration"/>
    <property type="evidence" value="ECO:0007669"/>
    <property type="project" value="InterPro"/>
</dbReference>
<evidence type="ECO:0008006" key="5">
    <source>
        <dbReference type="Google" id="ProtNLM"/>
    </source>
</evidence>
<proteinExistence type="predicted"/>
<comment type="caution">
    <text evidence="3">The sequence shown here is derived from an EMBL/GenBank/DDBJ whole genome shotgun (WGS) entry which is preliminary data.</text>
</comment>
<dbReference type="Gene3D" id="1.10.10.10">
    <property type="entry name" value="Winged helix-like DNA-binding domain superfamily/Winged helix DNA-binding domain"/>
    <property type="match status" value="1"/>
</dbReference>
<dbReference type="AlphaFoldDB" id="A0AAE0UJM5"/>
<dbReference type="InterPro" id="IPR036397">
    <property type="entry name" value="RNaseH_sf"/>
</dbReference>
<feature type="domain" description="Transposase Tc1-like" evidence="1">
    <location>
        <begin position="155"/>
        <end position="226"/>
    </location>
</feature>
<evidence type="ECO:0000313" key="3">
    <source>
        <dbReference type="EMBL" id="KAK3507272.1"/>
    </source>
</evidence>
<dbReference type="Gene3D" id="3.30.420.10">
    <property type="entry name" value="Ribonuclease H-like superfamily/Ribonuclease H"/>
    <property type="match status" value="1"/>
</dbReference>
<dbReference type="InterPro" id="IPR052338">
    <property type="entry name" value="Transposase_5"/>
</dbReference>
<dbReference type="InterPro" id="IPR036388">
    <property type="entry name" value="WH-like_DNA-bd_sf"/>
</dbReference>
<gene>
    <name evidence="3" type="ORF">QTP70_013525</name>
</gene>
<accession>A0AAE0UJM5</accession>
<dbReference type="Pfam" id="PF25787">
    <property type="entry name" value="HTH_SB"/>
    <property type="match status" value="1"/>
</dbReference>
<evidence type="ECO:0000259" key="1">
    <source>
        <dbReference type="Pfam" id="PF01498"/>
    </source>
</evidence>
<dbReference type="PANTHER" id="PTHR23022">
    <property type="entry name" value="TRANSPOSABLE ELEMENT-RELATED"/>
    <property type="match status" value="1"/>
</dbReference>
<evidence type="ECO:0000259" key="2">
    <source>
        <dbReference type="Pfam" id="PF25787"/>
    </source>
</evidence>
<organism evidence="3 4">
    <name type="scientific">Hemibagrus guttatus</name>
    <dbReference type="NCBI Taxonomy" id="175788"/>
    <lineage>
        <taxon>Eukaryota</taxon>
        <taxon>Metazoa</taxon>
        <taxon>Chordata</taxon>
        <taxon>Craniata</taxon>
        <taxon>Vertebrata</taxon>
        <taxon>Euteleostomi</taxon>
        <taxon>Actinopterygii</taxon>
        <taxon>Neopterygii</taxon>
        <taxon>Teleostei</taxon>
        <taxon>Ostariophysi</taxon>
        <taxon>Siluriformes</taxon>
        <taxon>Bagridae</taxon>
        <taxon>Hemibagrus</taxon>
    </lineage>
</organism>
<dbReference type="EMBL" id="JAUCMX010000029">
    <property type="protein sequence ID" value="KAK3507272.1"/>
    <property type="molecule type" value="Genomic_DNA"/>
</dbReference>
<name>A0AAE0UJM5_9TELE</name>
<feature type="domain" description="Sleeping Beauty transposase HTH" evidence="2">
    <location>
        <begin position="97"/>
        <end position="139"/>
    </location>
</feature>
<dbReference type="PANTHER" id="PTHR23022:SF135">
    <property type="entry name" value="SI:DKEY-77F5.3"/>
    <property type="match status" value="1"/>
</dbReference>
<dbReference type="GO" id="GO:0006313">
    <property type="term" value="P:DNA transposition"/>
    <property type="evidence" value="ECO:0007669"/>
    <property type="project" value="InterPro"/>
</dbReference>
<dbReference type="Proteomes" id="UP001274896">
    <property type="component" value="Unassembled WGS sequence"/>
</dbReference>
<dbReference type="InterPro" id="IPR057667">
    <property type="entry name" value="HTH_SB"/>
</dbReference>
<evidence type="ECO:0000313" key="4">
    <source>
        <dbReference type="Proteomes" id="UP001274896"/>
    </source>
</evidence>
<protein>
    <recommendedName>
        <fullName evidence="5">Transposase Tc1-like domain-containing protein</fullName>
    </recommendedName>
</protein>
<keyword evidence="4" id="KW-1185">Reference proteome</keyword>
<dbReference type="InterPro" id="IPR002492">
    <property type="entry name" value="Transposase_Tc1-like"/>
</dbReference>
<sequence>MHVGPSRWCLLKNSSHRVDRAPAETKQPHLSDHKSDDGFQTQFHVVAKFNVRFGIKSLDSFTQSIPCSTTDHKIKLIGLDALPTVPQLTVHVRAVLDLRDRIVWRHRFGEGYRNISAALKVPMSTVAFICKWKTFRTTRTLPIVGRSAKLSNWGRRALVREVTKNPMVTLKELQRFSVERGEPSRRTTISAALHQSGLYGRVARRKSLLCKRHMTAHLDFAKRHLKHTQTMRNKIVWSDETRIELFGLNGKHLEETWHRSSPGQHHPYSEAGGGSIMLWGCFSAARTGRLVRIEGKINAAMYRDILDENLLQSALDLRLGRLPTSSSSNNLQHTVDFFTPSYLPIADSVFPAWCRSTILFLVSFDSSLVLAIVGFGVRLLSRLWTGAFYTDNEFKQVPLIQLAILKWMAVKNGDNKPSSSLRLVALFMPVLRAHQFTSLNNILKFPIHLCSAKILANDYKRADV</sequence>
<reference evidence="3" key="1">
    <citation type="submission" date="2023-06" db="EMBL/GenBank/DDBJ databases">
        <title>Male Hemibagrus guttatus genome.</title>
        <authorList>
            <person name="Bian C."/>
        </authorList>
    </citation>
    <scope>NUCLEOTIDE SEQUENCE</scope>
    <source>
        <strain evidence="3">Male_cb2023</strain>
        <tissue evidence="3">Muscle</tissue>
    </source>
</reference>
<dbReference type="GO" id="GO:0003677">
    <property type="term" value="F:DNA binding"/>
    <property type="evidence" value="ECO:0007669"/>
    <property type="project" value="InterPro"/>
</dbReference>